<proteinExistence type="predicted"/>
<accession>M1DHV1</accession>
<protein>
    <submittedName>
        <fullName evidence="1">Uncharacterized protein</fullName>
    </submittedName>
</protein>
<evidence type="ECO:0000313" key="2">
    <source>
        <dbReference type="Proteomes" id="UP000011115"/>
    </source>
</evidence>
<dbReference type="AlphaFoldDB" id="M1DHV1"/>
<name>M1DHV1_SOLTU</name>
<dbReference type="HOGENOM" id="CLU_2268617_0_0_1"/>
<reference evidence="1" key="2">
    <citation type="submission" date="2015-06" db="UniProtKB">
        <authorList>
            <consortium name="EnsemblPlants"/>
        </authorList>
    </citation>
    <scope>IDENTIFICATION</scope>
    <source>
        <strain evidence="1">DM1-3 516 R44</strain>
    </source>
</reference>
<sequence>MDTNLQKERSELKERRNEGLVIAKSLWRVAEWPPSRLKFQCACRRVVLRCSIGSPKVTELEDAEGQRKKAIDLTKGQIAKPDLLRQMVLCSIFLATINTFSNI</sequence>
<dbReference type="InParanoid" id="M1DHV1"/>
<dbReference type="Gramene" id="PGSC0003DMT400089287">
    <property type="protein sequence ID" value="PGSC0003DMT400089287"/>
    <property type="gene ID" value="PGSC0003DMG400038858"/>
</dbReference>
<evidence type="ECO:0000313" key="1">
    <source>
        <dbReference type="EnsemblPlants" id="PGSC0003DMT400089287"/>
    </source>
</evidence>
<reference evidence="2" key="1">
    <citation type="journal article" date="2011" name="Nature">
        <title>Genome sequence and analysis of the tuber crop potato.</title>
        <authorList>
            <consortium name="The Potato Genome Sequencing Consortium"/>
        </authorList>
    </citation>
    <scope>NUCLEOTIDE SEQUENCE [LARGE SCALE GENOMIC DNA]</scope>
    <source>
        <strain evidence="2">cv. DM1-3 516 R44</strain>
    </source>
</reference>
<organism evidence="1 2">
    <name type="scientific">Solanum tuberosum</name>
    <name type="common">Potato</name>
    <dbReference type="NCBI Taxonomy" id="4113"/>
    <lineage>
        <taxon>Eukaryota</taxon>
        <taxon>Viridiplantae</taxon>
        <taxon>Streptophyta</taxon>
        <taxon>Embryophyta</taxon>
        <taxon>Tracheophyta</taxon>
        <taxon>Spermatophyta</taxon>
        <taxon>Magnoliopsida</taxon>
        <taxon>eudicotyledons</taxon>
        <taxon>Gunneridae</taxon>
        <taxon>Pentapetalae</taxon>
        <taxon>asterids</taxon>
        <taxon>lamiids</taxon>
        <taxon>Solanales</taxon>
        <taxon>Solanaceae</taxon>
        <taxon>Solanoideae</taxon>
        <taxon>Solaneae</taxon>
        <taxon>Solanum</taxon>
    </lineage>
</organism>
<dbReference type="EnsemblPlants" id="PGSC0003DMT400089287">
    <property type="protein sequence ID" value="PGSC0003DMT400089287"/>
    <property type="gene ID" value="PGSC0003DMG400038858"/>
</dbReference>
<keyword evidence="2" id="KW-1185">Reference proteome</keyword>
<dbReference type="Proteomes" id="UP000011115">
    <property type="component" value="Unassembled WGS sequence"/>
</dbReference>
<dbReference type="PaxDb" id="4113-PGSC0003DMT400089287"/>